<comment type="caution">
    <text evidence="1">The sequence shown here is derived from an EMBL/GenBank/DDBJ whole genome shotgun (WGS) entry which is preliminary data.</text>
</comment>
<gene>
    <name evidence="1" type="ORF">HD593_008150</name>
</gene>
<keyword evidence="2" id="KW-1185">Reference proteome</keyword>
<protein>
    <submittedName>
        <fullName evidence="1">Uncharacterized protein</fullName>
    </submittedName>
</protein>
<dbReference type="AlphaFoldDB" id="A0A7X0P145"/>
<evidence type="ECO:0000313" key="2">
    <source>
        <dbReference type="Proteomes" id="UP000565579"/>
    </source>
</evidence>
<reference evidence="1 2" key="1">
    <citation type="submission" date="2020-08" db="EMBL/GenBank/DDBJ databases">
        <title>Sequencing the genomes of 1000 actinobacteria strains.</title>
        <authorList>
            <person name="Klenk H.-P."/>
        </authorList>
    </citation>
    <scope>NUCLEOTIDE SEQUENCE [LARGE SCALE GENOMIC DNA]</scope>
    <source>
        <strain evidence="1 2">DSM 43768</strain>
    </source>
</reference>
<dbReference type="EMBL" id="JACHMI010000001">
    <property type="protein sequence ID" value="MBB6553355.1"/>
    <property type="molecule type" value="Genomic_DNA"/>
</dbReference>
<accession>A0A7X0P145</accession>
<evidence type="ECO:0000313" key="1">
    <source>
        <dbReference type="EMBL" id="MBB6553355.1"/>
    </source>
</evidence>
<organism evidence="1 2">
    <name type="scientific">Nonomuraea rubra</name>
    <dbReference type="NCBI Taxonomy" id="46180"/>
    <lineage>
        <taxon>Bacteria</taxon>
        <taxon>Bacillati</taxon>
        <taxon>Actinomycetota</taxon>
        <taxon>Actinomycetes</taxon>
        <taxon>Streptosporangiales</taxon>
        <taxon>Streptosporangiaceae</taxon>
        <taxon>Nonomuraea</taxon>
    </lineage>
</organism>
<proteinExistence type="predicted"/>
<name>A0A7X0P145_9ACTN</name>
<dbReference type="Proteomes" id="UP000565579">
    <property type="component" value="Unassembled WGS sequence"/>
</dbReference>
<sequence length="86" mass="10138">MQTQLVERYLKPADLRQGIYLVFWFSHENWNNKDSRYTRGKRYAYDKLVTELSQQAIRLRDSNDICVTPIVVDGTLAMLPAREDSQ</sequence>